<accession>A0AAD6ZHA7</accession>
<evidence type="ECO:0000313" key="3">
    <source>
        <dbReference type="Proteomes" id="UP001218218"/>
    </source>
</evidence>
<organism evidence="2 3">
    <name type="scientific">Mycena albidolilacea</name>
    <dbReference type="NCBI Taxonomy" id="1033008"/>
    <lineage>
        <taxon>Eukaryota</taxon>
        <taxon>Fungi</taxon>
        <taxon>Dikarya</taxon>
        <taxon>Basidiomycota</taxon>
        <taxon>Agaricomycotina</taxon>
        <taxon>Agaricomycetes</taxon>
        <taxon>Agaricomycetidae</taxon>
        <taxon>Agaricales</taxon>
        <taxon>Marasmiineae</taxon>
        <taxon>Mycenaceae</taxon>
        <taxon>Mycena</taxon>
    </lineage>
</organism>
<gene>
    <name evidence="2" type="ORF">DFH08DRAFT_917223</name>
</gene>
<name>A0AAD6ZHA7_9AGAR</name>
<dbReference type="Pfam" id="PF20209">
    <property type="entry name" value="DUF6570"/>
    <property type="match status" value="1"/>
</dbReference>
<dbReference type="EMBL" id="JARIHO010000050">
    <property type="protein sequence ID" value="KAJ7321531.1"/>
    <property type="molecule type" value="Genomic_DNA"/>
</dbReference>
<evidence type="ECO:0000259" key="1">
    <source>
        <dbReference type="Pfam" id="PF20209"/>
    </source>
</evidence>
<proteinExistence type="predicted"/>
<protein>
    <recommendedName>
        <fullName evidence="1">DUF6570 domain-containing protein</fullName>
    </recommendedName>
</protein>
<sequence>MVLQRERFSLDNPIEESSGPILARGCDQVRTECESKLGIGTKPPNSLANNLRIGELPWQLKDLTWAEKMMIAKVRHNRCVVRVASGRGKLVANAIMFATPIRKVYDTLPLSQDELSEVLVFVFLGSAKPTDEDFVRTPMFVRRQRVKDALDWLKLNHRDYSCLEISQSNLEALPEAGIPCGVEWKQTEAEESNLIPEAMSLDNNGDDLPENSMFWMTYKH</sequence>
<evidence type="ECO:0000313" key="2">
    <source>
        <dbReference type="EMBL" id="KAJ7321531.1"/>
    </source>
</evidence>
<feature type="domain" description="DUF6570" evidence="1">
    <location>
        <begin position="40"/>
        <end position="171"/>
    </location>
</feature>
<keyword evidence="3" id="KW-1185">Reference proteome</keyword>
<dbReference type="AlphaFoldDB" id="A0AAD6ZHA7"/>
<dbReference type="InterPro" id="IPR046700">
    <property type="entry name" value="DUF6570"/>
</dbReference>
<reference evidence="2" key="1">
    <citation type="submission" date="2023-03" db="EMBL/GenBank/DDBJ databases">
        <title>Massive genome expansion in bonnet fungi (Mycena s.s.) driven by repeated elements and novel gene families across ecological guilds.</title>
        <authorList>
            <consortium name="Lawrence Berkeley National Laboratory"/>
            <person name="Harder C.B."/>
            <person name="Miyauchi S."/>
            <person name="Viragh M."/>
            <person name="Kuo A."/>
            <person name="Thoen E."/>
            <person name="Andreopoulos B."/>
            <person name="Lu D."/>
            <person name="Skrede I."/>
            <person name="Drula E."/>
            <person name="Henrissat B."/>
            <person name="Morin E."/>
            <person name="Kohler A."/>
            <person name="Barry K."/>
            <person name="LaButti K."/>
            <person name="Morin E."/>
            <person name="Salamov A."/>
            <person name="Lipzen A."/>
            <person name="Mereny Z."/>
            <person name="Hegedus B."/>
            <person name="Baldrian P."/>
            <person name="Stursova M."/>
            <person name="Weitz H."/>
            <person name="Taylor A."/>
            <person name="Grigoriev I.V."/>
            <person name="Nagy L.G."/>
            <person name="Martin F."/>
            <person name="Kauserud H."/>
        </authorList>
    </citation>
    <scope>NUCLEOTIDE SEQUENCE</scope>
    <source>
        <strain evidence="2">CBHHK002</strain>
    </source>
</reference>
<dbReference type="Proteomes" id="UP001218218">
    <property type="component" value="Unassembled WGS sequence"/>
</dbReference>
<comment type="caution">
    <text evidence="2">The sequence shown here is derived from an EMBL/GenBank/DDBJ whole genome shotgun (WGS) entry which is preliminary data.</text>
</comment>